<dbReference type="InterPro" id="IPR015421">
    <property type="entry name" value="PyrdxlP-dep_Trfase_major"/>
</dbReference>
<keyword evidence="4 6" id="KW-0663">Pyridoxal phosphate</keyword>
<reference evidence="8" key="1">
    <citation type="submission" date="2024-01" db="EMBL/GenBank/DDBJ databases">
        <title>The genome sequence of Micromonospora mangrovi CCTCC AA 2012012.</title>
        <authorList>
            <person name="Gao J."/>
        </authorList>
    </citation>
    <scope>NUCLEOTIDE SEQUENCE</scope>
    <source>
        <strain evidence="8">CCTCC AA 2012012</strain>
    </source>
</reference>
<evidence type="ECO:0000256" key="3">
    <source>
        <dbReference type="ARBA" id="ARBA00022793"/>
    </source>
</evidence>
<evidence type="ECO:0000256" key="1">
    <source>
        <dbReference type="ARBA" id="ARBA00001933"/>
    </source>
</evidence>
<dbReference type="InterPro" id="IPR002129">
    <property type="entry name" value="PyrdxlP-dep_de-COase"/>
</dbReference>
<dbReference type="Gene3D" id="3.90.1150.10">
    <property type="entry name" value="Aspartate Aminotransferase, domain 1"/>
    <property type="match status" value="1"/>
</dbReference>
<dbReference type="RefSeq" id="WP_350934180.1">
    <property type="nucleotide sequence ID" value="NZ_CP157762.1"/>
</dbReference>
<dbReference type="GO" id="GO:0006520">
    <property type="term" value="P:amino acid metabolic process"/>
    <property type="evidence" value="ECO:0007669"/>
    <property type="project" value="InterPro"/>
</dbReference>
<dbReference type="GO" id="GO:0005737">
    <property type="term" value="C:cytoplasm"/>
    <property type="evidence" value="ECO:0007669"/>
    <property type="project" value="TreeGrafter"/>
</dbReference>
<comment type="similarity">
    <text evidence="2 7">Belongs to the group II decarboxylase family.</text>
</comment>
<proteinExistence type="inferred from homology"/>
<evidence type="ECO:0000256" key="4">
    <source>
        <dbReference type="ARBA" id="ARBA00022898"/>
    </source>
</evidence>
<dbReference type="Gene3D" id="3.40.640.10">
    <property type="entry name" value="Type I PLP-dependent aspartate aminotransferase-like (Major domain)"/>
    <property type="match status" value="1"/>
</dbReference>
<accession>A0AAU8HEM7</accession>
<comment type="cofactor">
    <cofactor evidence="1 6 7">
        <name>pyridoxal 5'-phosphate</name>
        <dbReference type="ChEBI" id="CHEBI:597326"/>
    </cofactor>
</comment>
<sequence>MAEHMDPEEFRRAGYAVVDWIADYWTTLGQRPVTSQDPPGTVAAALSAGPTAHGEPIEAVLADLDRVVTPGLTHWQHPGFFGYFPANTSGPSVLGDLVSAGLGVQGMLWATGPACTELETVMLDWLAELLDLPQRFRSTGRGGGVIQDSASSATLVALLVALHRASGGRWRETGVDRRYRAYTSTQGHSSIEKAARIAGLGSDGVRPVEVDPRTQAMRPEELRAAIEADRAAGVVPAIVVATVGTTSTTAIDPLPEIGAICAEYGIWLHVDAAYAGAAAVCPELRWTHDGLEHADSYCFDPHKWLLTGFDCDAFWVADAGELIEALTVLPEYLRNAASESGAVIDYRDWQVPLGRRFRALKLWFVLRWYGVEGLRAHIRSGVALADRFAERIEADDRFELTAAHPFSLVCFRLRAADEVSAELLRRVNATGRVHLTHTRVDGRYSLRLAVGSPLTTEKHVDEAWDLLAATATDVLTG</sequence>
<evidence type="ECO:0000256" key="6">
    <source>
        <dbReference type="PIRSR" id="PIRSR602129-50"/>
    </source>
</evidence>
<dbReference type="PANTHER" id="PTHR11999">
    <property type="entry name" value="GROUP II PYRIDOXAL-5-PHOSPHATE DECARBOXYLASE"/>
    <property type="match status" value="1"/>
</dbReference>
<reference evidence="9" key="2">
    <citation type="submission" date="2024-06" db="EMBL/GenBank/DDBJ databases">
        <title>Micromonospora mangrovi CCTCC AA 2012012 genome sequences.</title>
        <authorList>
            <person name="Gao J."/>
        </authorList>
    </citation>
    <scope>NUCLEOTIDE SEQUENCE</scope>
    <source>
        <strain evidence="9">CCTCC AA 2012012</strain>
    </source>
</reference>
<dbReference type="EMBL" id="CP159342">
    <property type="protein sequence ID" value="XCH75045.1"/>
    <property type="molecule type" value="Genomic_DNA"/>
</dbReference>
<gene>
    <name evidence="9" type="ORF">ABUL08_02730</name>
    <name evidence="8" type="ORF">VK199_02725</name>
</gene>
<dbReference type="InterPro" id="IPR015424">
    <property type="entry name" value="PyrdxlP-dep_Trfase"/>
</dbReference>
<keyword evidence="5 7" id="KW-0456">Lyase</keyword>
<evidence type="ECO:0000256" key="5">
    <source>
        <dbReference type="ARBA" id="ARBA00023239"/>
    </source>
</evidence>
<feature type="modified residue" description="N6-(pyridoxal phosphate)lysine" evidence="6">
    <location>
        <position position="303"/>
    </location>
</feature>
<dbReference type="InterPro" id="IPR010977">
    <property type="entry name" value="Aromatic_deC"/>
</dbReference>
<keyword evidence="3" id="KW-0210">Decarboxylase</keyword>
<evidence type="ECO:0000256" key="2">
    <source>
        <dbReference type="ARBA" id="ARBA00009533"/>
    </source>
</evidence>
<name>A0AAU8HEM7_9ACTN</name>
<evidence type="ECO:0000313" key="8">
    <source>
        <dbReference type="EMBL" id="XBP94346.1"/>
    </source>
</evidence>
<dbReference type="AlphaFoldDB" id="A0AAU8HEM7"/>
<dbReference type="GO" id="GO:0004058">
    <property type="term" value="F:aromatic-L-amino-acid decarboxylase activity"/>
    <property type="evidence" value="ECO:0007669"/>
    <property type="project" value="UniProtKB-ARBA"/>
</dbReference>
<evidence type="ECO:0000256" key="7">
    <source>
        <dbReference type="RuleBase" id="RU000382"/>
    </source>
</evidence>
<dbReference type="Gene3D" id="1.20.1340.10">
    <property type="entry name" value="dopa decarboxylase, N-terminal domain"/>
    <property type="match status" value="1"/>
</dbReference>
<dbReference type="SUPFAM" id="SSF53383">
    <property type="entry name" value="PLP-dependent transferases"/>
    <property type="match status" value="1"/>
</dbReference>
<organism evidence="9">
    <name type="scientific">Micromonospora sp. CCTCC AA 2012012</name>
    <dbReference type="NCBI Taxonomy" id="3111921"/>
    <lineage>
        <taxon>Bacteria</taxon>
        <taxon>Bacillati</taxon>
        <taxon>Actinomycetota</taxon>
        <taxon>Actinomycetes</taxon>
        <taxon>Micromonosporales</taxon>
        <taxon>Micromonosporaceae</taxon>
        <taxon>Micromonospora</taxon>
    </lineage>
</organism>
<dbReference type="PANTHER" id="PTHR11999:SF70">
    <property type="entry name" value="MIP05841P"/>
    <property type="match status" value="1"/>
</dbReference>
<dbReference type="PRINTS" id="PR00800">
    <property type="entry name" value="YHDCRBOXLASE"/>
</dbReference>
<protein>
    <submittedName>
        <fullName evidence="9">Pyridoxal-dependent decarboxylase</fullName>
    </submittedName>
</protein>
<dbReference type="InterPro" id="IPR015422">
    <property type="entry name" value="PyrdxlP-dep_Trfase_small"/>
</dbReference>
<dbReference type="Pfam" id="PF00282">
    <property type="entry name" value="Pyridoxal_deC"/>
    <property type="match status" value="1"/>
</dbReference>
<dbReference type="EMBL" id="CP157762">
    <property type="protein sequence ID" value="XBP94346.1"/>
    <property type="molecule type" value="Genomic_DNA"/>
</dbReference>
<dbReference type="GO" id="GO:0019752">
    <property type="term" value="P:carboxylic acid metabolic process"/>
    <property type="evidence" value="ECO:0007669"/>
    <property type="project" value="InterPro"/>
</dbReference>
<evidence type="ECO:0000313" key="9">
    <source>
        <dbReference type="EMBL" id="XCH75045.1"/>
    </source>
</evidence>
<dbReference type="GO" id="GO:0030170">
    <property type="term" value="F:pyridoxal phosphate binding"/>
    <property type="evidence" value="ECO:0007669"/>
    <property type="project" value="InterPro"/>
</dbReference>